<dbReference type="EMBL" id="CP032405">
    <property type="protein sequence ID" value="QRF51207.1"/>
    <property type="molecule type" value="Genomic_DNA"/>
</dbReference>
<accession>A0ABX7ES98</accession>
<evidence type="ECO:0000313" key="2">
    <source>
        <dbReference type="EMBL" id="QRF51207.1"/>
    </source>
</evidence>
<name>A0ABX7ES98_9HYPH</name>
<dbReference type="Proteomes" id="UP000596351">
    <property type="component" value="Chromosome"/>
</dbReference>
<gene>
    <name evidence="2" type="ORF">D4A92_07015</name>
</gene>
<sequence>MIGNWEEEEYCRSYRAALGGGVRRFDALVIPTALDSAKRACCNAAVRLMHGSRFKRQRAAATFASGRFRIFRIGAFFRERKRICVAIEQISILLSSFSCIYHKAVTALSGPGRRGMVRGCALVYSGQGQHQTSGASDDDDPLSRGGHFVRGR</sequence>
<evidence type="ECO:0000256" key="1">
    <source>
        <dbReference type="SAM" id="MobiDB-lite"/>
    </source>
</evidence>
<feature type="region of interest" description="Disordered" evidence="1">
    <location>
        <begin position="128"/>
        <end position="152"/>
    </location>
</feature>
<proteinExistence type="predicted"/>
<organism evidence="2 3">
    <name type="scientific">Rhizobium rosettiformans</name>
    <dbReference type="NCBI Taxonomy" id="1368430"/>
    <lineage>
        <taxon>Bacteria</taxon>
        <taxon>Pseudomonadati</taxon>
        <taxon>Pseudomonadota</taxon>
        <taxon>Alphaproteobacteria</taxon>
        <taxon>Hyphomicrobiales</taxon>
        <taxon>Rhizobiaceae</taxon>
        <taxon>Rhizobium/Agrobacterium group</taxon>
        <taxon>Rhizobium</taxon>
    </lineage>
</organism>
<evidence type="ECO:0000313" key="3">
    <source>
        <dbReference type="Proteomes" id="UP000596351"/>
    </source>
</evidence>
<protein>
    <submittedName>
        <fullName evidence="2">Uncharacterized protein</fullName>
    </submittedName>
</protein>
<reference evidence="2 3" key="1">
    <citation type="submission" date="2018-09" db="EMBL/GenBank/DDBJ databases">
        <title>Rhizobium sp. MAE2-X.</title>
        <authorList>
            <person name="Lee Y."/>
            <person name="Jeon C.O."/>
        </authorList>
    </citation>
    <scope>NUCLEOTIDE SEQUENCE [LARGE SCALE GENOMIC DNA]</scope>
    <source>
        <strain evidence="2 3">MAE2-X</strain>
    </source>
</reference>
<keyword evidence="3" id="KW-1185">Reference proteome</keyword>